<dbReference type="Gene3D" id="3.90.25.10">
    <property type="entry name" value="UDP-galactose 4-epimerase, domain 1"/>
    <property type="match status" value="1"/>
</dbReference>
<dbReference type="SUPFAM" id="SSF51735">
    <property type="entry name" value="NAD(P)-binding Rossmann-fold domains"/>
    <property type="match status" value="1"/>
</dbReference>
<dbReference type="PANTHER" id="PTHR47129">
    <property type="entry name" value="QUINONE OXIDOREDUCTASE 2"/>
    <property type="match status" value="1"/>
</dbReference>
<reference evidence="2 3" key="1">
    <citation type="submission" date="2016-10" db="EMBL/GenBank/DDBJ databases">
        <authorList>
            <person name="de Groot N.N."/>
        </authorList>
    </citation>
    <scope>NUCLEOTIDE SEQUENCE [LARGE SCALE GENOMIC DNA]</scope>
    <source>
        <strain evidence="2 3">CGMCC 1.10267</strain>
    </source>
</reference>
<dbReference type="PANTHER" id="PTHR47129:SF1">
    <property type="entry name" value="NMRA-LIKE DOMAIN-CONTAINING PROTEIN"/>
    <property type="match status" value="1"/>
</dbReference>
<protein>
    <submittedName>
        <fullName evidence="2">NAD(P)H dehydrogenase (Quinone)</fullName>
    </submittedName>
</protein>
<dbReference type="InterPro" id="IPR036291">
    <property type="entry name" value="NAD(P)-bd_dom_sf"/>
</dbReference>
<organism evidence="2 3">
    <name type="scientific">Pelagibacterium luteolum</name>
    <dbReference type="NCBI Taxonomy" id="440168"/>
    <lineage>
        <taxon>Bacteria</taxon>
        <taxon>Pseudomonadati</taxon>
        <taxon>Pseudomonadota</taxon>
        <taxon>Alphaproteobacteria</taxon>
        <taxon>Hyphomicrobiales</taxon>
        <taxon>Devosiaceae</taxon>
        <taxon>Pelagibacterium</taxon>
    </lineage>
</organism>
<keyword evidence="3" id="KW-1185">Reference proteome</keyword>
<dbReference type="InterPro" id="IPR016040">
    <property type="entry name" value="NAD(P)-bd_dom"/>
</dbReference>
<proteinExistence type="predicted"/>
<dbReference type="Pfam" id="PF13460">
    <property type="entry name" value="NAD_binding_10"/>
    <property type="match status" value="1"/>
</dbReference>
<dbReference type="Gene3D" id="3.40.50.720">
    <property type="entry name" value="NAD(P)-binding Rossmann-like Domain"/>
    <property type="match status" value="1"/>
</dbReference>
<evidence type="ECO:0000259" key="1">
    <source>
        <dbReference type="Pfam" id="PF13460"/>
    </source>
</evidence>
<dbReference type="RefSeq" id="WP_090594328.1">
    <property type="nucleotide sequence ID" value="NZ_FNCS01000003.1"/>
</dbReference>
<dbReference type="InterPro" id="IPR052718">
    <property type="entry name" value="NmrA-type_oxidoreductase"/>
</dbReference>
<dbReference type="Proteomes" id="UP000199495">
    <property type="component" value="Unassembled WGS sequence"/>
</dbReference>
<gene>
    <name evidence="2" type="ORF">SAMN04487974_103241</name>
</gene>
<evidence type="ECO:0000313" key="2">
    <source>
        <dbReference type="EMBL" id="SDG50303.1"/>
    </source>
</evidence>
<evidence type="ECO:0000313" key="3">
    <source>
        <dbReference type="Proteomes" id="UP000199495"/>
    </source>
</evidence>
<dbReference type="OrthoDB" id="7771794at2"/>
<name>A0A1G7US09_9HYPH</name>
<feature type="domain" description="NAD(P)-binding" evidence="1">
    <location>
        <begin position="6"/>
        <end position="178"/>
    </location>
</feature>
<sequence length="280" mass="29073">MYAVTGATGQLGRIVIAELKKRGFGDKTVALIRDLAKGADLGVETRAFDYDKPDDLAKALDGVERLLLISGSEVGKREPQHKAIIAAAQAAGVKAVVYTSLLHADTSPIVLAPEHRATEAAIKASGLDYTILRNSWYTENYTGSLGGAVASGTIAGSAGDGKLTTASRPDLAEAAAIALVTDGHTGKTYELANDDAFTMTELAAEVSKQSGKPVVYANLPKAEYAKLLESFGLPPAAAELIADSDEKAASGALYDDSKALSTLLGRPTQTLEQAVALALK</sequence>
<dbReference type="EMBL" id="FNCS01000003">
    <property type="protein sequence ID" value="SDG50303.1"/>
    <property type="molecule type" value="Genomic_DNA"/>
</dbReference>
<accession>A0A1G7US09</accession>
<dbReference type="STRING" id="440168.SAMN04487974_103241"/>
<dbReference type="AlphaFoldDB" id="A0A1G7US09"/>
<dbReference type="CDD" id="cd05269">
    <property type="entry name" value="TMR_SDR_a"/>
    <property type="match status" value="1"/>
</dbReference>